<dbReference type="SMART" id="SM00647">
    <property type="entry name" value="IBR"/>
    <property type="match status" value="2"/>
</dbReference>
<dbReference type="InterPro" id="IPR017907">
    <property type="entry name" value="Znf_RING_CS"/>
</dbReference>
<dbReference type="Pfam" id="PF22191">
    <property type="entry name" value="IBR_1"/>
    <property type="match status" value="1"/>
</dbReference>
<evidence type="ECO:0000256" key="2">
    <source>
        <dbReference type="ARBA" id="ARBA00012251"/>
    </source>
</evidence>
<keyword evidence="5" id="KW-0677">Repeat</keyword>
<keyword evidence="4" id="KW-0479">Metal-binding</keyword>
<evidence type="ECO:0000259" key="9">
    <source>
        <dbReference type="PROSITE" id="PS51873"/>
    </source>
</evidence>
<dbReference type="Gene3D" id="1.20.120.1750">
    <property type="match status" value="1"/>
</dbReference>
<dbReference type="InterPro" id="IPR044066">
    <property type="entry name" value="TRIAD_supradom"/>
</dbReference>
<keyword evidence="8" id="KW-0862">Zinc</keyword>
<dbReference type="EMBL" id="ML978182">
    <property type="protein sequence ID" value="KAF2031325.1"/>
    <property type="molecule type" value="Genomic_DNA"/>
</dbReference>
<dbReference type="PROSITE" id="PS00518">
    <property type="entry name" value="ZF_RING_1"/>
    <property type="match status" value="1"/>
</dbReference>
<dbReference type="Pfam" id="PF01485">
    <property type="entry name" value="IBR"/>
    <property type="match status" value="1"/>
</dbReference>
<dbReference type="PANTHER" id="PTHR11685">
    <property type="entry name" value="RBR FAMILY RING FINGER AND IBR DOMAIN-CONTAINING"/>
    <property type="match status" value="1"/>
</dbReference>
<evidence type="ECO:0000256" key="8">
    <source>
        <dbReference type="ARBA" id="ARBA00022833"/>
    </source>
</evidence>
<comment type="catalytic activity">
    <reaction evidence="1">
        <text>[E2 ubiquitin-conjugating enzyme]-S-ubiquitinyl-L-cysteine + [acceptor protein]-L-lysine = [E2 ubiquitin-conjugating enzyme]-L-cysteine + [acceptor protein]-N(6)-ubiquitinyl-L-lysine.</text>
        <dbReference type="EC" id="2.3.2.31"/>
    </reaction>
</comment>
<dbReference type="CDD" id="cd20336">
    <property type="entry name" value="Rcat_RBR"/>
    <property type="match status" value="1"/>
</dbReference>
<dbReference type="InterPro" id="IPR031127">
    <property type="entry name" value="E3_UB_ligase_RBR"/>
</dbReference>
<dbReference type="EC" id="2.3.2.31" evidence="2"/>
<dbReference type="SUPFAM" id="SSF57850">
    <property type="entry name" value="RING/U-box"/>
    <property type="match status" value="2"/>
</dbReference>
<dbReference type="OrthoDB" id="1431934at2759"/>
<feature type="non-terminal residue" evidence="10">
    <location>
        <position position="1"/>
    </location>
</feature>
<protein>
    <recommendedName>
        <fullName evidence="2">RBR-type E3 ubiquitin transferase</fullName>
        <ecNumber evidence="2">2.3.2.31</ecNumber>
    </recommendedName>
</protein>
<proteinExistence type="predicted"/>
<dbReference type="AlphaFoldDB" id="A0A9P4HCY2"/>
<evidence type="ECO:0000313" key="11">
    <source>
        <dbReference type="Proteomes" id="UP000799777"/>
    </source>
</evidence>
<comment type="caution">
    <text evidence="10">The sequence shown here is derived from an EMBL/GenBank/DDBJ whole genome shotgun (WGS) entry which is preliminary data.</text>
</comment>
<evidence type="ECO:0000256" key="5">
    <source>
        <dbReference type="ARBA" id="ARBA00022737"/>
    </source>
</evidence>
<keyword evidence="3" id="KW-0808">Transferase</keyword>
<keyword evidence="6" id="KW-0863">Zinc-finger</keyword>
<name>A0A9P4HCY2_9PLEO</name>
<dbReference type="PROSITE" id="PS51873">
    <property type="entry name" value="TRIAD"/>
    <property type="match status" value="1"/>
</dbReference>
<feature type="domain" description="RING-type" evidence="9">
    <location>
        <begin position="1"/>
        <end position="188"/>
    </location>
</feature>
<dbReference type="Proteomes" id="UP000799777">
    <property type="component" value="Unassembled WGS sequence"/>
</dbReference>
<evidence type="ECO:0000313" key="10">
    <source>
        <dbReference type="EMBL" id="KAF2031325.1"/>
    </source>
</evidence>
<evidence type="ECO:0000256" key="3">
    <source>
        <dbReference type="ARBA" id="ARBA00022679"/>
    </source>
</evidence>
<evidence type="ECO:0000256" key="1">
    <source>
        <dbReference type="ARBA" id="ARBA00001798"/>
    </source>
</evidence>
<dbReference type="CDD" id="cd20335">
    <property type="entry name" value="BRcat_RBR"/>
    <property type="match status" value="1"/>
</dbReference>
<organism evidence="10 11">
    <name type="scientific">Setomelanomma holmii</name>
    <dbReference type="NCBI Taxonomy" id="210430"/>
    <lineage>
        <taxon>Eukaryota</taxon>
        <taxon>Fungi</taxon>
        <taxon>Dikarya</taxon>
        <taxon>Ascomycota</taxon>
        <taxon>Pezizomycotina</taxon>
        <taxon>Dothideomycetes</taxon>
        <taxon>Pleosporomycetidae</taxon>
        <taxon>Pleosporales</taxon>
        <taxon>Pleosporineae</taxon>
        <taxon>Phaeosphaeriaceae</taxon>
        <taxon>Setomelanomma</taxon>
    </lineage>
</organism>
<evidence type="ECO:0000256" key="4">
    <source>
        <dbReference type="ARBA" id="ARBA00022723"/>
    </source>
</evidence>
<dbReference type="GO" id="GO:0016567">
    <property type="term" value="P:protein ubiquitination"/>
    <property type="evidence" value="ECO:0007669"/>
    <property type="project" value="InterPro"/>
</dbReference>
<evidence type="ECO:0000256" key="7">
    <source>
        <dbReference type="ARBA" id="ARBA00022786"/>
    </source>
</evidence>
<dbReference type="InterPro" id="IPR002867">
    <property type="entry name" value="IBR_dom"/>
</dbReference>
<evidence type="ECO:0000256" key="6">
    <source>
        <dbReference type="ARBA" id="ARBA00022771"/>
    </source>
</evidence>
<reference evidence="10" key="1">
    <citation type="journal article" date="2020" name="Stud. Mycol.">
        <title>101 Dothideomycetes genomes: a test case for predicting lifestyles and emergence of pathogens.</title>
        <authorList>
            <person name="Haridas S."/>
            <person name="Albert R."/>
            <person name="Binder M."/>
            <person name="Bloem J."/>
            <person name="Labutti K."/>
            <person name="Salamov A."/>
            <person name="Andreopoulos B."/>
            <person name="Baker S."/>
            <person name="Barry K."/>
            <person name="Bills G."/>
            <person name="Bluhm B."/>
            <person name="Cannon C."/>
            <person name="Castanera R."/>
            <person name="Culley D."/>
            <person name="Daum C."/>
            <person name="Ezra D."/>
            <person name="Gonzalez J."/>
            <person name="Henrissat B."/>
            <person name="Kuo A."/>
            <person name="Liang C."/>
            <person name="Lipzen A."/>
            <person name="Lutzoni F."/>
            <person name="Magnuson J."/>
            <person name="Mondo S."/>
            <person name="Nolan M."/>
            <person name="Ohm R."/>
            <person name="Pangilinan J."/>
            <person name="Park H.-J."/>
            <person name="Ramirez L."/>
            <person name="Alfaro M."/>
            <person name="Sun H."/>
            <person name="Tritt A."/>
            <person name="Yoshinaga Y."/>
            <person name="Zwiers L.-H."/>
            <person name="Turgeon B."/>
            <person name="Goodwin S."/>
            <person name="Spatafora J."/>
            <person name="Crous P."/>
            <person name="Grigoriev I."/>
        </authorList>
    </citation>
    <scope>NUCLEOTIDE SEQUENCE</scope>
    <source>
        <strain evidence="10">CBS 110217</strain>
    </source>
</reference>
<dbReference type="GO" id="GO:0008270">
    <property type="term" value="F:zinc ion binding"/>
    <property type="evidence" value="ECO:0007669"/>
    <property type="project" value="UniProtKB-KW"/>
</dbReference>
<gene>
    <name evidence="10" type="ORF">EK21DRAFT_63624</name>
</gene>
<dbReference type="GO" id="GO:0061630">
    <property type="term" value="F:ubiquitin protein ligase activity"/>
    <property type="evidence" value="ECO:0007669"/>
    <property type="project" value="UniProtKB-EC"/>
</dbReference>
<accession>A0A9P4HCY2</accession>
<keyword evidence="7" id="KW-0833">Ubl conjugation pathway</keyword>
<sequence>EFSAKIWNEINCPVCAARFRYDDMHEFAPRDVFRSFDELTTRVVYESIPNYRWCISKGCKSGQVHPPSTNRFRCRSCRKSHCIVHLRPEHKGETCGEYDYSVCDKQLIPCRTNKDIKKQEEAASKKIIEQTTKRCPGCKRSIEKSFGCDHMTCSKCKHEFCWQCLAPYLKKGVRRVVHKRGCEYHNPEWDSD</sequence>
<keyword evidence="11" id="KW-1185">Reference proteome</keyword>